<dbReference type="Proteomes" id="UP001169491">
    <property type="component" value="Unassembled WGS sequence"/>
</dbReference>
<dbReference type="PANTHER" id="PTHR43066">
    <property type="entry name" value="RHOMBOID-RELATED PROTEIN"/>
    <property type="match status" value="1"/>
</dbReference>
<dbReference type="AlphaFoldDB" id="A0AAW7QZD6"/>
<feature type="transmembrane region" description="Helical" evidence="8">
    <location>
        <begin position="109"/>
        <end position="126"/>
    </location>
</feature>
<feature type="transmembrane region" description="Helical" evidence="8">
    <location>
        <begin position="171"/>
        <end position="188"/>
    </location>
</feature>
<dbReference type="Pfam" id="PF01694">
    <property type="entry name" value="Rhomboid"/>
    <property type="match status" value="1"/>
</dbReference>
<dbReference type="GO" id="GO:0016020">
    <property type="term" value="C:membrane"/>
    <property type="evidence" value="ECO:0007669"/>
    <property type="project" value="UniProtKB-SubCell"/>
</dbReference>
<organism evidence="10 13">
    <name type="scientific">Pseudidiomarina terrestris</name>
    <dbReference type="NCBI Taxonomy" id="2820060"/>
    <lineage>
        <taxon>Bacteria</taxon>
        <taxon>Pseudomonadati</taxon>
        <taxon>Pseudomonadota</taxon>
        <taxon>Gammaproteobacteria</taxon>
        <taxon>Alteromonadales</taxon>
        <taxon>Idiomarinaceae</taxon>
        <taxon>Pseudidiomarina</taxon>
    </lineage>
</organism>
<evidence type="ECO:0000313" key="13">
    <source>
        <dbReference type="Proteomes" id="UP001169492"/>
    </source>
</evidence>
<evidence type="ECO:0000256" key="3">
    <source>
        <dbReference type="ARBA" id="ARBA00022670"/>
    </source>
</evidence>
<keyword evidence="5 10" id="KW-0378">Hydrolase</keyword>
<evidence type="ECO:0000256" key="4">
    <source>
        <dbReference type="ARBA" id="ARBA00022692"/>
    </source>
</evidence>
<protein>
    <submittedName>
        <fullName evidence="10">Rhomboid family intramembrane serine protease</fullName>
        <ecNumber evidence="10">3.4.21.105</ecNumber>
    </submittedName>
</protein>
<dbReference type="SUPFAM" id="SSF144091">
    <property type="entry name" value="Rhomboid-like"/>
    <property type="match status" value="1"/>
</dbReference>
<feature type="transmembrane region" description="Helical" evidence="8">
    <location>
        <begin position="84"/>
        <end position="103"/>
    </location>
</feature>
<evidence type="ECO:0000313" key="11">
    <source>
        <dbReference type="EMBL" id="MDN7128490.1"/>
    </source>
</evidence>
<comment type="similarity">
    <text evidence="2">Belongs to the peptidase S54 family.</text>
</comment>
<dbReference type="EC" id="3.4.21.105" evidence="10"/>
<dbReference type="RefSeq" id="WP_301720406.1">
    <property type="nucleotide sequence ID" value="NZ_JAGGJB010000002.1"/>
</dbReference>
<dbReference type="EMBL" id="JAGGJB010000002">
    <property type="protein sequence ID" value="MDN7124233.1"/>
    <property type="molecule type" value="Genomic_DNA"/>
</dbReference>
<dbReference type="GO" id="GO:0006508">
    <property type="term" value="P:proteolysis"/>
    <property type="evidence" value="ECO:0007669"/>
    <property type="project" value="UniProtKB-KW"/>
</dbReference>
<reference evidence="12 13" key="1">
    <citation type="submission" date="2021-03" db="EMBL/GenBank/DDBJ databases">
        <title>Pseudidiomarina terrestris, a new bacterium isolated from saline soil.</title>
        <authorList>
            <person name="Galisteo C."/>
            <person name="De La Haba R."/>
            <person name="Sanchez-Porro C."/>
            <person name="Ventosa A."/>
        </authorList>
    </citation>
    <scope>NUCLEOTIDE SEQUENCE [LARGE SCALE GENOMIC DNA]</scope>
    <source>
        <strain evidence="10 13">1APP75-32.1</strain>
        <strain evidence="12">1APR75-15</strain>
        <strain evidence="11">1ASR75-15</strain>
    </source>
</reference>
<name>A0AAW7QZD6_9GAMM</name>
<dbReference type="InterPro" id="IPR022764">
    <property type="entry name" value="Peptidase_S54_rhomboid_dom"/>
</dbReference>
<evidence type="ECO:0000313" key="10">
    <source>
        <dbReference type="EMBL" id="MDN7124233.1"/>
    </source>
</evidence>
<comment type="caution">
    <text evidence="10">The sequence shown here is derived from an EMBL/GenBank/DDBJ whole genome shotgun (WGS) entry which is preliminary data.</text>
</comment>
<dbReference type="GO" id="GO:0004252">
    <property type="term" value="F:serine-type endopeptidase activity"/>
    <property type="evidence" value="ECO:0007669"/>
    <property type="project" value="InterPro"/>
</dbReference>
<proteinExistence type="inferred from homology"/>
<evidence type="ECO:0000256" key="1">
    <source>
        <dbReference type="ARBA" id="ARBA00004141"/>
    </source>
</evidence>
<evidence type="ECO:0000259" key="9">
    <source>
        <dbReference type="Pfam" id="PF01694"/>
    </source>
</evidence>
<dbReference type="InterPro" id="IPR035952">
    <property type="entry name" value="Rhomboid-like_sf"/>
</dbReference>
<dbReference type="EMBL" id="JAGGJC010000001">
    <property type="protein sequence ID" value="MDN7128490.1"/>
    <property type="molecule type" value="Genomic_DNA"/>
</dbReference>
<evidence type="ECO:0000256" key="2">
    <source>
        <dbReference type="ARBA" id="ARBA00009045"/>
    </source>
</evidence>
<keyword evidence="12" id="KW-1185">Reference proteome</keyword>
<comment type="subcellular location">
    <subcellularLocation>
        <location evidence="1">Membrane</location>
        <topology evidence="1">Multi-pass membrane protein</topology>
    </subcellularLocation>
</comment>
<evidence type="ECO:0000256" key="6">
    <source>
        <dbReference type="ARBA" id="ARBA00022989"/>
    </source>
</evidence>
<evidence type="ECO:0000313" key="12">
    <source>
        <dbReference type="Proteomes" id="UP001169491"/>
    </source>
</evidence>
<keyword evidence="6 8" id="KW-1133">Transmembrane helix</keyword>
<accession>A0AAW7QZD6</accession>
<keyword evidence="4 8" id="KW-0812">Transmembrane</keyword>
<feature type="domain" description="Peptidase S54 rhomboid" evidence="9">
    <location>
        <begin position="44"/>
        <end position="188"/>
    </location>
</feature>
<evidence type="ECO:0000256" key="7">
    <source>
        <dbReference type="ARBA" id="ARBA00023136"/>
    </source>
</evidence>
<gene>
    <name evidence="10" type="ORF">J6I90_05015</name>
    <name evidence="11" type="ORF">J6I92_01180</name>
</gene>
<dbReference type="PANTHER" id="PTHR43066:SF1">
    <property type="entry name" value="RHOMBOID PROTEIN 2"/>
    <property type="match status" value="1"/>
</dbReference>
<dbReference type="Gene3D" id="1.20.1540.10">
    <property type="entry name" value="Rhomboid-like"/>
    <property type="match status" value="1"/>
</dbReference>
<keyword evidence="7 8" id="KW-0472">Membrane</keyword>
<feature type="transmembrane region" description="Helical" evidence="8">
    <location>
        <begin position="7"/>
        <end position="24"/>
    </location>
</feature>
<evidence type="ECO:0000256" key="5">
    <source>
        <dbReference type="ARBA" id="ARBA00022801"/>
    </source>
</evidence>
<dbReference type="Proteomes" id="UP001169492">
    <property type="component" value="Unassembled WGS sequence"/>
</dbReference>
<keyword evidence="3 10" id="KW-0645">Protease</keyword>
<sequence>MSNKLQVIICGVLLSLISIWAYYYQFEAHQLLEDFDYSYAQVWQQPWRLVTAHFLHLTTLHWVGNVLAFTALTVFLARHFTVRTYLNALLLLTAGSSVILWLAGYQNRFVGLSAVNHGLLIMGILLELRGCKTPSQKYLLYTAGALLGLKWLAEFLGWWQSPLVTGQDQQLWQLHGAGILSGILAWWLHNRHLAKLAQPSGE</sequence>
<evidence type="ECO:0000256" key="8">
    <source>
        <dbReference type="SAM" id="Phobius"/>
    </source>
</evidence>
<feature type="transmembrane region" description="Helical" evidence="8">
    <location>
        <begin position="138"/>
        <end position="159"/>
    </location>
</feature>
<feature type="transmembrane region" description="Helical" evidence="8">
    <location>
        <begin position="54"/>
        <end position="77"/>
    </location>
</feature>